<dbReference type="InterPro" id="IPR003602">
    <property type="entry name" value="Topo_IA_DNA-bd_dom"/>
</dbReference>
<keyword evidence="4" id="KW-0799">Topoisomerase</keyword>
<evidence type="ECO:0000256" key="6">
    <source>
        <dbReference type="ARBA" id="ARBA00023235"/>
    </source>
</evidence>
<evidence type="ECO:0000259" key="12">
    <source>
        <dbReference type="PROSITE" id="PS50880"/>
    </source>
</evidence>
<keyword evidence="15" id="KW-1185">Reference proteome</keyword>
<dbReference type="EMBL" id="FUWJ01000019">
    <property type="protein sequence ID" value="SKA40353.1"/>
    <property type="molecule type" value="Genomic_DNA"/>
</dbReference>
<dbReference type="InterPro" id="IPR013826">
    <property type="entry name" value="Topo_IA_cen_sub3"/>
</dbReference>
<sequence>MSVEGPPDFIPSYQVIPRKHDTLRRLSRLVVGAEVYLATDPDREGESIAWHVADVLGLQAPKRVRFTELSEATVKAAVAKPERIDMALVEAQEVRRVWDRLVGYTVSPALSRRYGGSWSAGRVQSPAVRLVVEREREIRDFQAATYFNVRLYGQSAEGTWWLDLVGDGTQPDGRLTTRAVADRLAVLESVAVTHCADEVERENPPPPFTTSSLQQAASVELKFAPEKTMELAQALYEHGHITYHRTDNPNLGDGVLGAVTEVAEALGFRCVGTLRQFPVPRSAQRGHLGIAPSAWERHAAGETADERKLYAMIWRRALASQLEAAAYLVRRVEASGVDLGKRAVQFVGRRRVLQSPGWRALMLPGVEALYDAEDPETPQAAERDSDNALPLVKKGGWLRVGRGEVEEKKTRAPQRYSEASLIRRLEREGVGRPATYAEILRRIRNAEYVELKRRRLHATPRGEQLIDALAGRFGFVDLAYTREVEEQLDGIAAGEKQRNAVLGAFYDRLMDEVSGFDFGCPVCRKRPLRHMVGADRETGATYDYWVCLGERKGDCDGAFADKDGSPDIDRPLERRASAPAPSSGTPCPKCGAAKLRLIPGGVSAGGKRYGAFWRCDAPRCGEKFWDKPNTRANAPKEVVK</sequence>
<comment type="catalytic activity">
    <reaction evidence="1">
        <text>ATP-independent breakage of single-stranded DNA, followed by passage and rejoining.</text>
        <dbReference type="EC" id="5.6.2.1"/>
    </reaction>
</comment>
<dbReference type="SUPFAM" id="SSF56712">
    <property type="entry name" value="Prokaryotic type I DNA topoisomerase"/>
    <property type="match status" value="1"/>
</dbReference>
<dbReference type="InterPro" id="IPR013824">
    <property type="entry name" value="Topo_IA_cen_sub1"/>
</dbReference>
<dbReference type="PROSITE" id="PS00396">
    <property type="entry name" value="TOPO_IA_1"/>
    <property type="match status" value="1"/>
</dbReference>
<dbReference type="CDD" id="cd00186">
    <property type="entry name" value="TOP1Ac"/>
    <property type="match status" value="1"/>
</dbReference>
<dbReference type="InterPro" id="IPR013825">
    <property type="entry name" value="Topo_IA_cen_sub2"/>
</dbReference>
<evidence type="ECO:0000256" key="7">
    <source>
        <dbReference type="ARBA" id="ARBA00030003"/>
    </source>
</evidence>
<dbReference type="GO" id="GO:0006265">
    <property type="term" value="P:DNA topological change"/>
    <property type="evidence" value="ECO:0007669"/>
    <property type="project" value="InterPro"/>
</dbReference>
<dbReference type="Gene3D" id="2.70.20.10">
    <property type="entry name" value="Topoisomerase I, domain 3"/>
    <property type="match status" value="1"/>
</dbReference>
<evidence type="ECO:0000256" key="4">
    <source>
        <dbReference type="ARBA" id="ARBA00023029"/>
    </source>
</evidence>
<feature type="region of interest" description="Disordered" evidence="11">
    <location>
        <begin position="564"/>
        <end position="587"/>
    </location>
</feature>
<evidence type="ECO:0000313" key="15">
    <source>
        <dbReference type="Proteomes" id="UP000190092"/>
    </source>
</evidence>
<evidence type="ECO:0000256" key="2">
    <source>
        <dbReference type="ARBA" id="ARBA00009446"/>
    </source>
</evidence>
<dbReference type="InterPro" id="IPR023406">
    <property type="entry name" value="Topo_IA_AS"/>
</dbReference>
<evidence type="ECO:0000256" key="10">
    <source>
        <dbReference type="ARBA" id="ARBA00032877"/>
    </source>
</evidence>
<dbReference type="GO" id="GO:0003677">
    <property type="term" value="F:DNA binding"/>
    <property type="evidence" value="ECO:0007669"/>
    <property type="project" value="UniProtKB-KW"/>
</dbReference>
<evidence type="ECO:0000256" key="8">
    <source>
        <dbReference type="ARBA" id="ARBA00031985"/>
    </source>
</evidence>
<dbReference type="PROSITE" id="PS50880">
    <property type="entry name" value="TOPRIM"/>
    <property type="match status" value="1"/>
</dbReference>
<proteinExistence type="inferred from homology"/>
<evidence type="ECO:0000256" key="1">
    <source>
        <dbReference type="ARBA" id="ARBA00000213"/>
    </source>
</evidence>
<reference evidence="15" key="1">
    <citation type="submission" date="2017-02" db="EMBL/GenBank/DDBJ databases">
        <authorList>
            <person name="Varghese N."/>
            <person name="Submissions S."/>
        </authorList>
    </citation>
    <scope>NUCLEOTIDE SEQUENCE [LARGE SCALE GENOMIC DNA]</scope>
    <source>
        <strain evidence="15">ATCC 27094</strain>
    </source>
</reference>
<evidence type="ECO:0000313" key="14">
    <source>
        <dbReference type="EMBL" id="SKA40353.1"/>
    </source>
</evidence>
<organism evidence="14 15">
    <name type="scientific">Enhydrobacter aerosaccus</name>
    <dbReference type="NCBI Taxonomy" id="225324"/>
    <lineage>
        <taxon>Bacteria</taxon>
        <taxon>Pseudomonadati</taxon>
        <taxon>Pseudomonadota</taxon>
        <taxon>Alphaproteobacteria</taxon>
        <taxon>Hyphomicrobiales</taxon>
        <taxon>Enhydrobacter</taxon>
    </lineage>
</organism>
<dbReference type="SMART" id="SM00436">
    <property type="entry name" value="TOP1Bc"/>
    <property type="match status" value="1"/>
</dbReference>
<keyword evidence="6 14" id="KW-0413">Isomerase</keyword>
<dbReference type="Pfam" id="PF01131">
    <property type="entry name" value="Topoisom_bac"/>
    <property type="match status" value="1"/>
</dbReference>
<dbReference type="AlphaFoldDB" id="A0A1T4TIS4"/>
<dbReference type="PANTHER" id="PTHR42785:SF1">
    <property type="entry name" value="DNA TOPOISOMERASE"/>
    <property type="match status" value="1"/>
</dbReference>
<name>A0A1T4TIS4_9HYPH</name>
<comment type="similarity">
    <text evidence="2">Belongs to the type IA topoisomerase family.</text>
</comment>
<dbReference type="InterPro" id="IPR023405">
    <property type="entry name" value="Topo_IA_core_domain"/>
</dbReference>
<dbReference type="EC" id="5.6.2.1" evidence="3"/>
<keyword evidence="5" id="KW-0238">DNA-binding</keyword>
<dbReference type="InterPro" id="IPR006171">
    <property type="entry name" value="TOPRIM_dom"/>
</dbReference>
<dbReference type="Gene3D" id="1.10.290.10">
    <property type="entry name" value="Topoisomerase I, domain 4"/>
    <property type="match status" value="1"/>
</dbReference>
<dbReference type="Proteomes" id="UP000190092">
    <property type="component" value="Unassembled WGS sequence"/>
</dbReference>
<dbReference type="PROSITE" id="PS52039">
    <property type="entry name" value="TOPO_IA_2"/>
    <property type="match status" value="1"/>
</dbReference>
<dbReference type="InterPro" id="IPR013497">
    <property type="entry name" value="Topo_IA_cen"/>
</dbReference>
<evidence type="ECO:0000256" key="5">
    <source>
        <dbReference type="ARBA" id="ARBA00023125"/>
    </source>
</evidence>
<dbReference type="InterPro" id="IPR000380">
    <property type="entry name" value="Topo_IA"/>
</dbReference>
<dbReference type="SMART" id="SM00437">
    <property type="entry name" value="TOP1Ac"/>
    <property type="match status" value="1"/>
</dbReference>
<dbReference type="GO" id="GO:0003917">
    <property type="term" value="F:DNA topoisomerase type I (single strand cut, ATP-independent) activity"/>
    <property type="evidence" value="ECO:0007669"/>
    <property type="project" value="UniProtKB-EC"/>
</dbReference>
<evidence type="ECO:0000259" key="13">
    <source>
        <dbReference type="PROSITE" id="PS52039"/>
    </source>
</evidence>
<dbReference type="Pfam" id="PF01751">
    <property type="entry name" value="Toprim"/>
    <property type="match status" value="1"/>
</dbReference>
<gene>
    <name evidence="14" type="ORF">SAMN02745126_06337</name>
</gene>
<feature type="domain" description="Topo IA-type catalytic" evidence="13">
    <location>
        <begin position="85"/>
        <end position="513"/>
    </location>
</feature>
<accession>A0A1T4TIS4</accession>
<evidence type="ECO:0000256" key="9">
    <source>
        <dbReference type="ARBA" id="ARBA00032235"/>
    </source>
</evidence>
<dbReference type="InterPro" id="IPR003601">
    <property type="entry name" value="Topo_IA_2"/>
</dbReference>
<dbReference type="Gene3D" id="3.40.50.140">
    <property type="match status" value="1"/>
</dbReference>
<evidence type="ECO:0000256" key="11">
    <source>
        <dbReference type="SAM" id="MobiDB-lite"/>
    </source>
</evidence>
<dbReference type="Gene3D" id="1.10.460.10">
    <property type="entry name" value="Topoisomerase I, domain 2"/>
    <property type="match status" value="1"/>
</dbReference>
<dbReference type="PRINTS" id="PR00417">
    <property type="entry name" value="PRTPISMRASEI"/>
</dbReference>
<feature type="domain" description="Toprim" evidence="12">
    <location>
        <begin position="1"/>
        <end position="71"/>
    </location>
</feature>
<feature type="compositionally biased region" description="Basic and acidic residues" evidence="11">
    <location>
        <begin position="564"/>
        <end position="576"/>
    </location>
</feature>
<evidence type="ECO:0000256" key="3">
    <source>
        <dbReference type="ARBA" id="ARBA00012891"/>
    </source>
</evidence>
<protein>
    <recommendedName>
        <fullName evidence="3">DNA topoisomerase</fullName>
        <ecNumber evidence="3">5.6.2.1</ecNumber>
    </recommendedName>
    <alternativeName>
        <fullName evidence="10">Omega-protein</fullName>
    </alternativeName>
    <alternativeName>
        <fullName evidence="9">Relaxing enzyme</fullName>
    </alternativeName>
    <alternativeName>
        <fullName evidence="7">Swivelase</fullName>
    </alternativeName>
    <alternativeName>
        <fullName evidence="8">Untwisting enzyme</fullName>
    </alternativeName>
</protein>
<dbReference type="STRING" id="225324.SAMN02745126_06337"/>
<dbReference type="PANTHER" id="PTHR42785">
    <property type="entry name" value="DNA TOPOISOMERASE, TYPE IA, CORE"/>
    <property type="match status" value="1"/>
</dbReference>